<dbReference type="Proteomes" id="UP000070133">
    <property type="component" value="Unassembled WGS sequence"/>
</dbReference>
<keyword evidence="1" id="KW-1133">Transmembrane helix</keyword>
<keyword evidence="3" id="KW-1185">Reference proteome</keyword>
<dbReference type="Gene3D" id="3.50.50.60">
    <property type="entry name" value="FAD/NAD(P)-binding domain"/>
    <property type="match status" value="1"/>
</dbReference>
<gene>
    <name evidence="2" type="ORF">AC578_2186</name>
</gene>
<evidence type="ECO:0000313" key="3">
    <source>
        <dbReference type="Proteomes" id="UP000070133"/>
    </source>
</evidence>
<keyword evidence="1" id="KW-0472">Membrane</keyword>
<reference evidence="2 3" key="1">
    <citation type="submission" date="2015-07" db="EMBL/GenBank/DDBJ databases">
        <title>Comparative genomics of the Sigatoka disease complex on banana suggests a link between parallel evolutionary changes in Pseudocercospora fijiensis and Pseudocercospora eumusae and increased virulence on the banana host.</title>
        <authorList>
            <person name="Chang T.-C."/>
            <person name="Salvucci A."/>
            <person name="Crous P.W."/>
            <person name="Stergiopoulos I."/>
        </authorList>
    </citation>
    <scope>NUCLEOTIDE SEQUENCE [LARGE SCALE GENOMIC DNA]</scope>
    <source>
        <strain evidence="2 3">CBS 114824</strain>
    </source>
</reference>
<protein>
    <recommendedName>
        <fullName evidence="4">FAD-binding domain-containing protein</fullName>
    </recommendedName>
</protein>
<feature type="transmembrane region" description="Helical" evidence="1">
    <location>
        <begin position="69"/>
        <end position="88"/>
    </location>
</feature>
<dbReference type="SUPFAM" id="SSF51905">
    <property type="entry name" value="FAD/NAD(P)-binding domain"/>
    <property type="match status" value="1"/>
</dbReference>
<dbReference type="PANTHER" id="PTHR46865">
    <property type="entry name" value="OXIDOREDUCTASE-RELATED"/>
    <property type="match status" value="1"/>
</dbReference>
<dbReference type="STRING" id="321146.A0A139HHH5"/>
<accession>A0A139HHH5</accession>
<keyword evidence="1" id="KW-0812">Transmembrane</keyword>
<dbReference type="OrthoDB" id="655030at2759"/>
<name>A0A139HHH5_9PEZI</name>
<dbReference type="InterPro" id="IPR036188">
    <property type="entry name" value="FAD/NAD-bd_sf"/>
</dbReference>
<organism evidence="2 3">
    <name type="scientific">Pseudocercospora eumusae</name>
    <dbReference type="NCBI Taxonomy" id="321146"/>
    <lineage>
        <taxon>Eukaryota</taxon>
        <taxon>Fungi</taxon>
        <taxon>Dikarya</taxon>
        <taxon>Ascomycota</taxon>
        <taxon>Pezizomycotina</taxon>
        <taxon>Dothideomycetes</taxon>
        <taxon>Dothideomycetidae</taxon>
        <taxon>Mycosphaerellales</taxon>
        <taxon>Mycosphaerellaceae</taxon>
        <taxon>Pseudocercospora</taxon>
    </lineage>
</organism>
<dbReference type="PANTHER" id="PTHR46865:SF2">
    <property type="entry name" value="MONOOXYGENASE"/>
    <property type="match status" value="1"/>
</dbReference>
<evidence type="ECO:0000256" key="1">
    <source>
        <dbReference type="SAM" id="Phobius"/>
    </source>
</evidence>
<sequence>MIAQIHMPKWSKGRVVLIADAADCSSPLSGMGTTLAQHLDNLESALSQYENKTRTFVDRAQKLPLGGKLFYLYFIYMSGIVNLIFRLVGPPPAATEVEEYGFKKMA</sequence>
<dbReference type="AlphaFoldDB" id="A0A139HHH5"/>
<dbReference type="InterPro" id="IPR051704">
    <property type="entry name" value="FAD_aromatic-hydroxylase"/>
</dbReference>
<comment type="caution">
    <text evidence="2">The sequence shown here is derived from an EMBL/GenBank/DDBJ whole genome shotgun (WGS) entry which is preliminary data.</text>
</comment>
<dbReference type="EMBL" id="LFZN01000049">
    <property type="protein sequence ID" value="KXT01867.1"/>
    <property type="molecule type" value="Genomic_DNA"/>
</dbReference>
<proteinExistence type="predicted"/>
<evidence type="ECO:0000313" key="2">
    <source>
        <dbReference type="EMBL" id="KXT01867.1"/>
    </source>
</evidence>
<evidence type="ECO:0008006" key="4">
    <source>
        <dbReference type="Google" id="ProtNLM"/>
    </source>
</evidence>